<accession>A0A1H3ZZJ6</accession>
<dbReference type="Proteomes" id="UP000198773">
    <property type="component" value="Unassembled WGS sequence"/>
</dbReference>
<evidence type="ECO:0000313" key="4">
    <source>
        <dbReference type="Proteomes" id="UP000198773"/>
    </source>
</evidence>
<keyword evidence="4" id="KW-1185">Reference proteome</keyword>
<protein>
    <submittedName>
        <fullName evidence="3">Sugar transferase involved in LPS biosynthesis (Colanic, teichoic acid)</fullName>
    </submittedName>
</protein>
<dbReference type="PANTHER" id="PTHR30576">
    <property type="entry name" value="COLANIC BIOSYNTHESIS UDP-GLUCOSE LIPID CARRIER TRANSFERASE"/>
    <property type="match status" value="1"/>
</dbReference>
<evidence type="ECO:0000259" key="2">
    <source>
        <dbReference type="Pfam" id="PF02397"/>
    </source>
</evidence>
<proteinExistence type="inferred from homology"/>
<dbReference type="AlphaFoldDB" id="A0A1H3ZZJ6"/>
<evidence type="ECO:0000313" key="3">
    <source>
        <dbReference type="EMBL" id="SEA28771.1"/>
    </source>
</evidence>
<sequence length="211" mass="24031">MTLWQAVIKRSLDLLLALLGLLLLGWLLLLCWLIASIETRSNGMFAQQRIGRFGRPFRVYKIKTMFDASGERSSITAHCQQAITRSGRLFRRLKLDELPQLWNVLWGQMSFVGPRPDVPGYADCLQGEERLILQLRPGITGPASIKYRNEEALLAAASDAKAFNDGVIWPDKVRINLAYYHHYSVWRDLGYLLATLVPSFASRLERRSPPC</sequence>
<name>A0A1H3ZZJ6_ALKAM</name>
<dbReference type="Pfam" id="PF02397">
    <property type="entry name" value="Bac_transf"/>
    <property type="match status" value="1"/>
</dbReference>
<reference evidence="3 4" key="1">
    <citation type="submission" date="2016-10" db="EMBL/GenBank/DDBJ databases">
        <authorList>
            <person name="de Groot N.N."/>
        </authorList>
    </citation>
    <scope>NUCLEOTIDE SEQUENCE [LARGE SCALE GENOMIC DNA]</scope>
    <source>
        <strain evidence="3 4">CGMCC 1.3430</strain>
    </source>
</reference>
<dbReference type="GO" id="GO:0016780">
    <property type="term" value="F:phosphotransferase activity, for other substituted phosphate groups"/>
    <property type="evidence" value="ECO:0007669"/>
    <property type="project" value="TreeGrafter"/>
</dbReference>
<gene>
    <name evidence="3" type="ORF">SAMN04488051_102420</name>
</gene>
<evidence type="ECO:0000256" key="1">
    <source>
        <dbReference type="ARBA" id="ARBA00006464"/>
    </source>
</evidence>
<dbReference type="STRING" id="152573.SAMN04488051_102420"/>
<organism evidence="3 4">
    <name type="scientific">Alkalimonas amylolytica</name>
    <dbReference type="NCBI Taxonomy" id="152573"/>
    <lineage>
        <taxon>Bacteria</taxon>
        <taxon>Pseudomonadati</taxon>
        <taxon>Pseudomonadota</taxon>
        <taxon>Gammaproteobacteria</taxon>
        <taxon>Alkalimonas</taxon>
    </lineage>
</organism>
<keyword evidence="3" id="KW-0808">Transferase</keyword>
<dbReference type="PANTHER" id="PTHR30576:SF20">
    <property type="entry name" value="QUINOVOSAMINEPHOSPHOTRANSFERAE-RELATED"/>
    <property type="match status" value="1"/>
</dbReference>
<dbReference type="RefSeq" id="WP_091340813.1">
    <property type="nucleotide sequence ID" value="NZ_FNRM01000002.1"/>
</dbReference>
<dbReference type="InterPro" id="IPR003362">
    <property type="entry name" value="Bact_transf"/>
</dbReference>
<feature type="domain" description="Bacterial sugar transferase" evidence="2">
    <location>
        <begin position="9"/>
        <end position="197"/>
    </location>
</feature>
<comment type="similarity">
    <text evidence="1">Belongs to the bacterial sugar transferase family.</text>
</comment>
<dbReference type="OrthoDB" id="9808602at2"/>
<dbReference type="EMBL" id="FNRM01000002">
    <property type="protein sequence ID" value="SEA28771.1"/>
    <property type="molecule type" value="Genomic_DNA"/>
</dbReference>